<protein>
    <submittedName>
        <fullName evidence="3">Linoleoyl-CoA desaturase</fullName>
    </submittedName>
</protein>
<feature type="transmembrane region" description="Helical" evidence="1">
    <location>
        <begin position="40"/>
        <end position="60"/>
    </location>
</feature>
<dbReference type="InterPro" id="IPR012171">
    <property type="entry name" value="Fatty_acid_desaturase"/>
</dbReference>
<evidence type="ECO:0000313" key="3">
    <source>
        <dbReference type="EMBL" id="SEM17518.1"/>
    </source>
</evidence>
<dbReference type="PANTHER" id="PTHR19353:SF19">
    <property type="entry name" value="DELTA(5) FATTY ACID DESATURASE C-RELATED"/>
    <property type="match status" value="1"/>
</dbReference>
<dbReference type="EMBL" id="FOAF01000008">
    <property type="protein sequence ID" value="SEM17518.1"/>
    <property type="molecule type" value="Genomic_DNA"/>
</dbReference>
<feature type="domain" description="Fatty acid desaturase" evidence="2">
    <location>
        <begin position="68"/>
        <end position="337"/>
    </location>
</feature>
<dbReference type="OrthoDB" id="104711at2"/>
<keyword evidence="1" id="KW-1133">Transmembrane helix</keyword>
<sequence>MNSKLKFTNLHHSSFFSTVREKVDNYFQEKKISKQGNKAIWIKAFTFLFGHFLLYALIISGVFQPIILLPLAVLLGVFSAFIGFNIGHDAMHGSFSASPKINKVFSYTFHLVGANPYIWNISHNIVHHTYTNIAGHDEDIEVAPGLIRLSKEEKLNKFHRFQHLYAFPLYSLASLSWLFRKDYKKFFQPKIGQHKAKHPRIEYFNLFFYKLLYCFLFIGIPLLFTDLSWWQVLIGFFALHLSQGLVMGLVFQLAHLIEETDFPIPNEDGNIEDAWAEHQMKTTANFSSKSKLAAFLLGGLNRQIEHHLFPKISHIHYPAISTIIKDTANAYKLPYIENTTFLLALKSHYAVLKKFSVA</sequence>
<gene>
    <name evidence="3" type="ORF">SAMN05661044_04454</name>
</gene>
<dbReference type="STRING" id="407022.SAMN05661044_04454"/>
<dbReference type="RefSeq" id="WP_093329132.1">
    <property type="nucleotide sequence ID" value="NZ_FOAF01000008.1"/>
</dbReference>
<dbReference type="PIRSF" id="PIRSF015921">
    <property type="entry name" value="FA_sphinglp_des"/>
    <property type="match status" value="1"/>
</dbReference>
<dbReference type="CDD" id="cd03506">
    <property type="entry name" value="Delta6-FADS-like"/>
    <property type="match status" value="1"/>
</dbReference>
<dbReference type="GO" id="GO:0016717">
    <property type="term" value="F:oxidoreductase activity, acting on paired donors, with oxidation of a pair of donors resulting in the reduction of molecular oxygen to two molecules of water"/>
    <property type="evidence" value="ECO:0007669"/>
    <property type="project" value="TreeGrafter"/>
</dbReference>
<dbReference type="GO" id="GO:0008610">
    <property type="term" value="P:lipid biosynthetic process"/>
    <property type="evidence" value="ECO:0007669"/>
    <property type="project" value="UniProtKB-ARBA"/>
</dbReference>
<keyword evidence="1" id="KW-0812">Transmembrane</keyword>
<feature type="transmembrane region" description="Helical" evidence="1">
    <location>
        <begin position="66"/>
        <end position="84"/>
    </location>
</feature>
<keyword evidence="4" id="KW-1185">Reference proteome</keyword>
<accession>A0A1H7W940</accession>
<name>A0A1H7W940_OLID1</name>
<evidence type="ECO:0000256" key="1">
    <source>
        <dbReference type="SAM" id="Phobius"/>
    </source>
</evidence>
<feature type="transmembrane region" description="Helical" evidence="1">
    <location>
        <begin position="201"/>
        <end position="224"/>
    </location>
</feature>
<evidence type="ECO:0000259" key="2">
    <source>
        <dbReference type="Pfam" id="PF00487"/>
    </source>
</evidence>
<dbReference type="AlphaFoldDB" id="A0A1H7W940"/>
<dbReference type="InterPro" id="IPR005804">
    <property type="entry name" value="FA_desaturase_dom"/>
</dbReference>
<dbReference type="GO" id="GO:0016020">
    <property type="term" value="C:membrane"/>
    <property type="evidence" value="ECO:0007669"/>
    <property type="project" value="TreeGrafter"/>
</dbReference>
<dbReference type="PANTHER" id="PTHR19353">
    <property type="entry name" value="FATTY ACID DESATURASE 2"/>
    <property type="match status" value="1"/>
</dbReference>
<evidence type="ECO:0000313" key="4">
    <source>
        <dbReference type="Proteomes" id="UP000199421"/>
    </source>
</evidence>
<keyword evidence="1" id="KW-0472">Membrane</keyword>
<dbReference type="Proteomes" id="UP000199421">
    <property type="component" value="Unassembled WGS sequence"/>
</dbReference>
<feature type="transmembrane region" description="Helical" evidence="1">
    <location>
        <begin position="230"/>
        <end position="251"/>
    </location>
</feature>
<reference evidence="4" key="1">
    <citation type="submission" date="2016-10" db="EMBL/GenBank/DDBJ databases">
        <authorList>
            <person name="Varghese N."/>
            <person name="Submissions S."/>
        </authorList>
    </citation>
    <scope>NUCLEOTIDE SEQUENCE [LARGE SCALE GENOMIC DNA]</scope>
    <source>
        <strain evidence="4">DSM 18733</strain>
    </source>
</reference>
<dbReference type="Pfam" id="PF00487">
    <property type="entry name" value="FA_desaturase"/>
    <property type="match status" value="1"/>
</dbReference>
<organism evidence="3 4">
    <name type="scientific">Olivibacter domesticus</name>
    <name type="common">Pseudosphingobacterium domesticum</name>
    <dbReference type="NCBI Taxonomy" id="407022"/>
    <lineage>
        <taxon>Bacteria</taxon>
        <taxon>Pseudomonadati</taxon>
        <taxon>Bacteroidota</taxon>
        <taxon>Sphingobacteriia</taxon>
        <taxon>Sphingobacteriales</taxon>
        <taxon>Sphingobacteriaceae</taxon>
        <taxon>Olivibacter</taxon>
    </lineage>
</organism>
<proteinExistence type="predicted"/>